<organism evidence="1 2">
    <name type="scientific">Cyclobacterium qasimii M12-11B</name>
    <dbReference type="NCBI Taxonomy" id="641524"/>
    <lineage>
        <taxon>Bacteria</taxon>
        <taxon>Pseudomonadati</taxon>
        <taxon>Bacteroidota</taxon>
        <taxon>Cytophagia</taxon>
        <taxon>Cytophagales</taxon>
        <taxon>Cyclobacteriaceae</taxon>
        <taxon>Cyclobacterium</taxon>
    </lineage>
</organism>
<evidence type="ECO:0000313" key="2">
    <source>
        <dbReference type="Proteomes" id="UP000014974"/>
    </source>
</evidence>
<accession>S7WE83</accession>
<dbReference type="AlphaFoldDB" id="S7WE83"/>
<sequence length="51" mass="5920">MKSVERIRKKNDFGGIVAFFSATILTKSPPKFASLPYFFRTLEFQQTATRF</sequence>
<protein>
    <submittedName>
        <fullName evidence="1">Uncharacterized protein</fullName>
    </submittedName>
</protein>
<gene>
    <name evidence="1" type="ORF">ADICYQ_5914</name>
</gene>
<dbReference type="EMBL" id="ATNM01000200">
    <property type="protein sequence ID" value="EPR65104.1"/>
    <property type="molecule type" value="Genomic_DNA"/>
</dbReference>
<dbReference type="Proteomes" id="UP000014974">
    <property type="component" value="Unassembled WGS sequence"/>
</dbReference>
<comment type="caution">
    <text evidence="1">The sequence shown here is derived from an EMBL/GenBank/DDBJ whole genome shotgun (WGS) entry which is preliminary data.</text>
</comment>
<evidence type="ECO:0000313" key="1">
    <source>
        <dbReference type="EMBL" id="EPR65104.1"/>
    </source>
</evidence>
<reference evidence="1 2" key="1">
    <citation type="journal article" date="2013" name="Genome Announc.">
        <title>Draft Genome Sequence of Cyclobacterium qasimii Strain M12-11BT, Isolated from Arctic Marine Sediment.</title>
        <authorList>
            <person name="Shivaji S."/>
            <person name="Ara S."/>
            <person name="Singh A."/>
            <person name="Kumar Pinnaka A."/>
        </authorList>
    </citation>
    <scope>NUCLEOTIDE SEQUENCE [LARGE SCALE GENOMIC DNA]</scope>
    <source>
        <strain evidence="1 2">M12-11B</strain>
    </source>
</reference>
<name>S7WE83_9BACT</name>
<proteinExistence type="predicted"/>